<dbReference type="InterPro" id="IPR050141">
    <property type="entry name" value="GCL_type2/YbdK_subfam"/>
</dbReference>
<dbReference type="OrthoDB" id="9804786at2"/>
<proteinExistence type="predicted"/>
<dbReference type="PANTHER" id="PTHR36510:SF1">
    <property type="entry name" value="GLUTAMATE--CYSTEINE LIGASE 2-RELATED"/>
    <property type="match status" value="1"/>
</dbReference>
<dbReference type="PANTHER" id="PTHR36510">
    <property type="entry name" value="GLUTAMATE--CYSTEINE LIGASE 2-RELATED"/>
    <property type="match status" value="1"/>
</dbReference>
<dbReference type="GO" id="GO:0042398">
    <property type="term" value="P:modified amino acid biosynthetic process"/>
    <property type="evidence" value="ECO:0007669"/>
    <property type="project" value="InterPro"/>
</dbReference>
<sequence>MSNDPKRELFDRFGVELEYMLVDQTDLSVRPYADQVLQSLHGTTDTNEFPSDFTSGKTTWSNELASHVIELKNTEPIGSLIRLPSLFESAIQQIRPTLDQRNLRLLPTAMHPWMDPKTETKLWPHECSEIYESYDRIFDCRSHGWANVQSVHLNLPFDGDEQFERLHAAVRLVLPLLPGIAASSPVIDSQLGDWHSMRMKMYVDHCARIPVMMGDVIPEAIYEEATYRRQIFAPIEAAVRPFDPEHLMQCDFLNARGAIARFDRGSMELRVMDVQEYPAADVAICAAVVAVMKAISAQRWSGLELQKAMPTERLKDLLIRISRHGEQAVIEDAEYLEHFGISDQRIKTQDLWWYLVKTLRGNDKELDRLMTPLNIVLEHGSLSTRIRRALGPVFSHEELHNIYDQIADCLAECQPFLAE</sequence>
<dbReference type="RefSeq" id="WP_146601564.1">
    <property type="nucleotide sequence ID" value="NZ_SJPY01000007.1"/>
</dbReference>
<dbReference type="EMBL" id="SJPY01000007">
    <property type="protein sequence ID" value="TWU37588.1"/>
    <property type="molecule type" value="Genomic_DNA"/>
</dbReference>
<name>A0A5C6DLD8_9BACT</name>
<dbReference type="InterPro" id="IPR014746">
    <property type="entry name" value="Gln_synth/guanido_kin_cat_dom"/>
</dbReference>
<comment type="caution">
    <text evidence="1">The sequence shown here is derived from an EMBL/GenBank/DDBJ whole genome shotgun (WGS) entry which is preliminary data.</text>
</comment>
<dbReference type="SUPFAM" id="SSF55931">
    <property type="entry name" value="Glutamine synthetase/guanido kinase"/>
    <property type="match status" value="1"/>
</dbReference>
<dbReference type="Proteomes" id="UP000315471">
    <property type="component" value="Unassembled WGS sequence"/>
</dbReference>
<keyword evidence="2" id="KW-1185">Reference proteome</keyword>
<dbReference type="AlphaFoldDB" id="A0A5C6DLD8"/>
<reference evidence="1 2" key="1">
    <citation type="submission" date="2019-02" db="EMBL/GenBank/DDBJ databases">
        <title>Deep-cultivation of Planctomycetes and their phenomic and genomic characterization uncovers novel biology.</title>
        <authorList>
            <person name="Wiegand S."/>
            <person name="Jogler M."/>
            <person name="Boedeker C."/>
            <person name="Pinto D."/>
            <person name="Vollmers J."/>
            <person name="Rivas-Marin E."/>
            <person name="Kohn T."/>
            <person name="Peeters S.H."/>
            <person name="Heuer A."/>
            <person name="Rast P."/>
            <person name="Oberbeckmann S."/>
            <person name="Bunk B."/>
            <person name="Jeske O."/>
            <person name="Meyerdierks A."/>
            <person name="Storesund J.E."/>
            <person name="Kallscheuer N."/>
            <person name="Luecker S."/>
            <person name="Lage O.M."/>
            <person name="Pohl T."/>
            <person name="Merkel B.J."/>
            <person name="Hornburger P."/>
            <person name="Mueller R.-W."/>
            <person name="Bruemmer F."/>
            <person name="Labrenz M."/>
            <person name="Spormann A.M."/>
            <person name="Op Den Camp H."/>
            <person name="Overmann J."/>
            <person name="Amann R."/>
            <person name="Jetten M.S.M."/>
            <person name="Mascher T."/>
            <person name="Medema M.H."/>
            <person name="Devos D.P."/>
            <person name="Kaster A.-K."/>
            <person name="Ovreas L."/>
            <person name="Rohde M."/>
            <person name="Galperin M.Y."/>
            <person name="Jogler C."/>
        </authorList>
    </citation>
    <scope>NUCLEOTIDE SEQUENCE [LARGE SCALE GENOMIC DNA]</scope>
    <source>
        <strain evidence="1 2">Q31b</strain>
    </source>
</reference>
<dbReference type="InterPro" id="IPR006336">
    <property type="entry name" value="GCS2"/>
</dbReference>
<gene>
    <name evidence="1" type="primary">ybdK</name>
    <name evidence="1" type="ORF">Q31b_43760</name>
</gene>
<dbReference type="Gene3D" id="3.30.590.20">
    <property type="match status" value="1"/>
</dbReference>
<accession>A0A5C6DLD8</accession>
<protein>
    <submittedName>
        <fullName evidence="1">Carboxylate-amine ligase YbdK</fullName>
    </submittedName>
</protein>
<dbReference type="GO" id="GO:0004357">
    <property type="term" value="F:glutamate-cysteine ligase activity"/>
    <property type="evidence" value="ECO:0007669"/>
    <property type="project" value="InterPro"/>
</dbReference>
<evidence type="ECO:0000313" key="2">
    <source>
        <dbReference type="Proteomes" id="UP000315471"/>
    </source>
</evidence>
<dbReference type="Pfam" id="PF04107">
    <property type="entry name" value="GCS2"/>
    <property type="match status" value="1"/>
</dbReference>
<keyword evidence="1" id="KW-0436">Ligase</keyword>
<evidence type="ECO:0000313" key="1">
    <source>
        <dbReference type="EMBL" id="TWU37588.1"/>
    </source>
</evidence>
<organism evidence="1 2">
    <name type="scientific">Novipirellula aureliae</name>
    <dbReference type="NCBI Taxonomy" id="2527966"/>
    <lineage>
        <taxon>Bacteria</taxon>
        <taxon>Pseudomonadati</taxon>
        <taxon>Planctomycetota</taxon>
        <taxon>Planctomycetia</taxon>
        <taxon>Pirellulales</taxon>
        <taxon>Pirellulaceae</taxon>
        <taxon>Novipirellula</taxon>
    </lineage>
</organism>